<dbReference type="Proteomes" id="UP000780801">
    <property type="component" value="Unassembled WGS sequence"/>
</dbReference>
<evidence type="ECO:0000313" key="2">
    <source>
        <dbReference type="EMBL" id="KAF9536809.1"/>
    </source>
</evidence>
<gene>
    <name evidence="2" type="ORF">BGW38_010123</name>
</gene>
<evidence type="ECO:0000256" key="1">
    <source>
        <dbReference type="SAM" id="MobiDB-lite"/>
    </source>
</evidence>
<sequence length="63" mass="6928">MTAIRKRDKASKHRPSPLSQSTTVARRSRSPSRDIDDYPETTEQPGDGGNLVVADTTLVELCD</sequence>
<proteinExistence type="predicted"/>
<feature type="region of interest" description="Disordered" evidence="1">
    <location>
        <begin position="1"/>
        <end position="56"/>
    </location>
</feature>
<accession>A0A9P6EWR6</accession>
<evidence type="ECO:0000313" key="3">
    <source>
        <dbReference type="Proteomes" id="UP000780801"/>
    </source>
</evidence>
<feature type="non-terminal residue" evidence="2">
    <location>
        <position position="63"/>
    </location>
</feature>
<reference evidence="2" key="1">
    <citation type="journal article" date="2020" name="Fungal Divers.">
        <title>Resolving the Mortierellaceae phylogeny through synthesis of multi-gene phylogenetics and phylogenomics.</title>
        <authorList>
            <person name="Vandepol N."/>
            <person name="Liber J."/>
            <person name="Desiro A."/>
            <person name="Na H."/>
            <person name="Kennedy M."/>
            <person name="Barry K."/>
            <person name="Grigoriev I.V."/>
            <person name="Miller A.N."/>
            <person name="O'Donnell K."/>
            <person name="Stajich J.E."/>
            <person name="Bonito G."/>
        </authorList>
    </citation>
    <scope>NUCLEOTIDE SEQUENCE</scope>
    <source>
        <strain evidence="2">KOD1015</strain>
    </source>
</reference>
<feature type="compositionally biased region" description="Basic residues" evidence="1">
    <location>
        <begin position="1"/>
        <end position="15"/>
    </location>
</feature>
<organism evidence="2 3">
    <name type="scientific">Lunasporangiospora selenospora</name>
    <dbReference type="NCBI Taxonomy" id="979761"/>
    <lineage>
        <taxon>Eukaryota</taxon>
        <taxon>Fungi</taxon>
        <taxon>Fungi incertae sedis</taxon>
        <taxon>Mucoromycota</taxon>
        <taxon>Mortierellomycotina</taxon>
        <taxon>Mortierellomycetes</taxon>
        <taxon>Mortierellales</taxon>
        <taxon>Mortierellaceae</taxon>
        <taxon>Lunasporangiospora</taxon>
    </lineage>
</organism>
<dbReference type="EMBL" id="JAABOA010007913">
    <property type="protein sequence ID" value="KAF9536809.1"/>
    <property type="molecule type" value="Genomic_DNA"/>
</dbReference>
<name>A0A9P6EWR6_9FUNG</name>
<dbReference type="AlphaFoldDB" id="A0A9P6EWR6"/>
<keyword evidence="3" id="KW-1185">Reference proteome</keyword>
<comment type="caution">
    <text evidence="2">The sequence shown here is derived from an EMBL/GenBank/DDBJ whole genome shotgun (WGS) entry which is preliminary data.</text>
</comment>
<protein>
    <submittedName>
        <fullName evidence="2">Uncharacterized protein</fullName>
    </submittedName>
</protein>